<dbReference type="InterPro" id="IPR035994">
    <property type="entry name" value="Nucleoside_phosphorylase_sf"/>
</dbReference>
<dbReference type="GO" id="GO:0003824">
    <property type="term" value="F:catalytic activity"/>
    <property type="evidence" value="ECO:0007669"/>
    <property type="project" value="InterPro"/>
</dbReference>
<feature type="repeat" description="WD" evidence="3">
    <location>
        <begin position="1301"/>
        <end position="1333"/>
    </location>
</feature>
<protein>
    <submittedName>
        <fullName evidence="6">G-protein beta WD-40 repeat-containing protein</fullName>
    </submittedName>
</protein>
<feature type="repeat" description="WD" evidence="3">
    <location>
        <begin position="1207"/>
        <end position="1238"/>
    </location>
</feature>
<dbReference type="PROSITE" id="PS50294">
    <property type="entry name" value="WD_REPEATS_REGION"/>
    <property type="match status" value="10"/>
</dbReference>
<feature type="repeat" description="WD" evidence="3">
    <location>
        <begin position="1165"/>
        <end position="1206"/>
    </location>
</feature>
<dbReference type="CDD" id="cd00200">
    <property type="entry name" value="WD40"/>
    <property type="match status" value="2"/>
</dbReference>
<proteinExistence type="predicted"/>
<dbReference type="InterPro" id="IPR015943">
    <property type="entry name" value="WD40/YVTN_repeat-like_dom_sf"/>
</dbReference>
<evidence type="ECO:0000256" key="3">
    <source>
        <dbReference type="PROSITE-ProRule" id="PRU00221"/>
    </source>
</evidence>
<dbReference type="InterPro" id="IPR027417">
    <property type="entry name" value="P-loop_NTPase"/>
</dbReference>
<dbReference type="PROSITE" id="PS50837">
    <property type="entry name" value="NACHT"/>
    <property type="match status" value="1"/>
</dbReference>
<dbReference type="SUPFAM" id="SSF52540">
    <property type="entry name" value="P-loop containing nucleoside triphosphate hydrolases"/>
    <property type="match status" value="1"/>
</dbReference>
<sequence length="1540" mass="172335">MDTTRQFVHGDYTVGWICALPDSEFVAAAAMLDEEHPMLPAADLQDTNSYLLGKIGNHNVVIACLPAERIGKVSAATVASNMLRSFPAIRFGLMVGVGGGVPPDRNNNGVGEEKDSEEESEDVQDVRLGDVVISLHSESSEAVIQYDFGKSMQQKKFIRTGGKLDQPPAIVLNGISTLKQQHRRKGHKILELITEAISKNPGIAEEFRYPGLAKDRLFKPEVVHVEGKRSCKACCGPDSKNLVQREDRLTIAPKVHYGTIGSADQLMKDAILRNELAREKGILCFEMEAAGLMNSFRCLVIRGICDYADTHKNKIWQPYAAATAAAYAKELLLVIPGQGVINLPLIEKKIVKGLENLSKNTHYINQKLDLRNLKVAKGAAFDSYENKHDECLPGTRTELLCEIQEWAESPYGKCIFWLNGMAGTGKSTISRTVAKILKVNKLLGASFFFKRGEADRGTAKSLFPTLIEQLVISIPQLTPHIQTAIKDDPNISEKVVREQFEKLILQPLLKIEQGLTTTIVIVIDALDECEQEDDIRVILRILPQVQKLNSLRLRFLLSSRPDLPLRLGFKSIISDHQDLILHEIAEPIIERDISLFLNDKLPKIREEYFELGRELSPDWPGDKVTMTLVKMSVPLFIFAATVCRILQDRQWLPEDSLREILSHQNDKSGLSGTYLPVLNRLLINQTGTKKQQLIKEYREVIGAVLMLEASLSVVSLSKLIDMRIENIRIRLDSLHAVLAVPNNNTDPVRLFHLSFRDFLLDSGTRDQTSLWIDKDEMHTSLTRQCLKVMQNGLRKNILSLPNDGILYSEMDELSMCISFYLPPELQYACRYWAHHLIQSQNPTTELVNAFSFLKEHLLHWIEAMSILGLLSEVIGVITRLQSVIQNDKNSEISHFLYDARRFIFRNRQIADSAPLQIYCAGLIFAPSDSIIRKVFFKESPNWIYQLPKVEKFWNADVQTLEGHPSSVESVAFSPDGQVLASGGYEIISLWDPTTGKLRQTLEAHSDWIQCVAFSKDGILASASFDKTIKLWDPISGELQQILEGHSDKVQSVAFSKDGMLASASIDATVKIWDPAAGELKQTLIGHSVWVNCVAFSEDGMLASCSEDTTIRLWDPTTGELLRILEGHSGGVESVAFSIDGMLASGADDMTVKLWDPITGELKHTLKGHSDFILSVIFSLDGQMLASSGDDETIRLWDPTTGEPLQVLYGHTSSVPSVAFSKDGMLASVSEDRTVKLWDPIISGLRQTKGNSVWEQQRNLNTAQDKVISLTFSSDGQILASGSTKDNIQLWDPITGEPWQTLKGQYSRVLSVTFSPDDQMLVSGCSYNTIKLWEPIIGELRQTKCHSSWRLRKILEDHSGDVSSVTFSPDGQMLVSGSNDKTIKFWNPITGELQRTLEGHSNRIRAVKFLPDGHMLASRCVDDIIKLWDPTTGELRQTLEGHSRWMWSEPNDEVSIQDKQWVCFRGEKKLWLPLEYRPTSYTIKDGFLAIGHDSGRVSFLGIGKRREIHDLPGVHVRPPRPLPRAASPLSSHPKSVPENFI</sequence>
<dbReference type="InterPro" id="IPR001680">
    <property type="entry name" value="WD40_rpt"/>
</dbReference>
<dbReference type="InterPro" id="IPR036322">
    <property type="entry name" value="WD40_repeat_dom_sf"/>
</dbReference>
<dbReference type="PRINTS" id="PR00320">
    <property type="entry name" value="GPROTEINBRPT"/>
</dbReference>
<feature type="repeat" description="WD" evidence="3">
    <location>
        <begin position="1124"/>
        <end position="1164"/>
    </location>
</feature>
<feature type="region of interest" description="Disordered" evidence="4">
    <location>
        <begin position="1512"/>
        <end position="1540"/>
    </location>
</feature>
<feature type="repeat" description="WD" evidence="3">
    <location>
        <begin position="1354"/>
        <end position="1395"/>
    </location>
</feature>
<dbReference type="PROSITE" id="PS50082">
    <property type="entry name" value="WD_REPEATS_2"/>
    <property type="match status" value="11"/>
</dbReference>
<feature type="region of interest" description="Disordered" evidence="4">
    <location>
        <begin position="102"/>
        <end position="123"/>
    </location>
</feature>
<keyword evidence="2" id="KW-0677">Repeat</keyword>
<dbReference type="SMART" id="SM00320">
    <property type="entry name" value="WD40"/>
    <property type="match status" value="11"/>
</dbReference>
<dbReference type="Gene3D" id="3.40.50.300">
    <property type="entry name" value="P-loop containing nucleotide triphosphate hydrolases"/>
    <property type="match status" value="1"/>
</dbReference>
<dbReference type="RefSeq" id="XP_046067083.1">
    <property type="nucleotide sequence ID" value="XM_046221163.1"/>
</dbReference>
<gene>
    <name evidence="6" type="ORF">BGW36DRAFT_432664</name>
</gene>
<name>A0AAD4KJU5_9EURO</name>
<dbReference type="GO" id="GO:0009116">
    <property type="term" value="P:nucleoside metabolic process"/>
    <property type="evidence" value="ECO:0007669"/>
    <property type="project" value="InterPro"/>
</dbReference>
<evidence type="ECO:0000256" key="4">
    <source>
        <dbReference type="SAM" id="MobiDB-lite"/>
    </source>
</evidence>
<dbReference type="EMBL" id="JAJTJA010000013">
    <property type="protein sequence ID" value="KAH8690887.1"/>
    <property type="molecule type" value="Genomic_DNA"/>
</dbReference>
<dbReference type="Gene3D" id="3.40.50.1580">
    <property type="entry name" value="Nucleoside phosphorylase domain"/>
    <property type="match status" value="1"/>
</dbReference>
<feature type="repeat" description="WD" evidence="3">
    <location>
        <begin position="1001"/>
        <end position="1041"/>
    </location>
</feature>
<dbReference type="Pfam" id="PF24883">
    <property type="entry name" value="NPHP3_N"/>
    <property type="match status" value="1"/>
</dbReference>
<dbReference type="Proteomes" id="UP001201262">
    <property type="component" value="Unassembled WGS sequence"/>
</dbReference>
<dbReference type="GeneID" id="70251450"/>
<dbReference type="InterPro" id="IPR020472">
    <property type="entry name" value="WD40_PAC1"/>
</dbReference>
<reference evidence="6" key="1">
    <citation type="submission" date="2021-12" db="EMBL/GenBank/DDBJ databases">
        <title>Convergent genome expansion in fungi linked to evolution of root-endophyte symbiosis.</title>
        <authorList>
            <consortium name="DOE Joint Genome Institute"/>
            <person name="Ke Y.-H."/>
            <person name="Bonito G."/>
            <person name="Liao H.-L."/>
            <person name="Looney B."/>
            <person name="Rojas-Flechas A."/>
            <person name="Nash J."/>
            <person name="Hameed K."/>
            <person name="Schadt C."/>
            <person name="Martin F."/>
            <person name="Crous P.W."/>
            <person name="Miettinen O."/>
            <person name="Magnuson J.K."/>
            <person name="Labbe J."/>
            <person name="Jacobson D."/>
            <person name="Doktycz M.J."/>
            <person name="Veneault-Fourrey C."/>
            <person name="Kuo A."/>
            <person name="Mondo S."/>
            <person name="Calhoun S."/>
            <person name="Riley R."/>
            <person name="Ohm R."/>
            <person name="LaButti K."/>
            <person name="Andreopoulos B."/>
            <person name="Pangilinan J."/>
            <person name="Nolan M."/>
            <person name="Tritt A."/>
            <person name="Clum A."/>
            <person name="Lipzen A."/>
            <person name="Daum C."/>
            <person name="Barry K."/>
            <person name="Grigoriev I.V."/>
            <person name="Vilgalys R."/>
        </authorList>
    </citation>
    <scope>NUCLEOTIDE SEQUENCE</scope>
    <source>
        <strain evidence="6">PMI_201</strain>
    </source>
</reference>
<feature type="repeat" description="WD" evidence="3">
    <location>
        <begin position="1083"/>
        <end position="1123"/>
    </location>
</feature>
<feature type="repeat" description="WD" evidence="3">
    <location>
        <begin position="1042"/>
        <end position="1082"/>
    </location>
</feature>
<keyword evidence="1 3" id="KW-0853">WD repeat</keyword>
<feature type="compositionally biased region" description="Low complexity" evidence="4">
    <location>
        <begin position="1522"/>
        <end position="1532"/>
    </location>
</feature>
<accession>A0AAD4KJU5</accession>
<dbReference type="InterPro" id="IPR007111">
    <property type="entry name" value="NACHT_NTPase"/>
</dbReference>
<dbReference type="SUPFAM" id="SSF82171">
    <property type="entry name" value="DPP6 N-terminal domain-like"/>
    <property type="match status" value="1"/>
</dbReference>
<feature type="repeat" description="WD" evidence="3">
    <location>
        <begin position="1396"/>
        <end position="1437"/>
    </location>
</feature>
<organism evidence="6 7">
    <name type="scientific">Talaromyces proteolyticus</name>
    <dbReference type="NCBI Taxonomy" id="1131652"/>
    <lineage>
        <taxon>Eukaryota</taxon>
        <taxon>Fungi</taxon>
        <taxon>Dikarya</taxon>
        <taxon>Ascomycota</taxon>
        <taxon>Pezizomycotina</taxon>
        <taxon>Eurotiomycetes</taxon>
        <taxon>Eurotiomycetidae</taxon>
        <taxon>Eurotiales</taxon>
        <taxon>Trichocomaceae</taxon>
        <taxon>Talaromyces</taxon>
        <taxon>Talaromyces sect. Bacilispori</taxon>
    </lineage>
</organism>
<evidence type="ECO:0000256" key="1">
    <source>
        <dbReference type="ARBA" id="ARBA00022574"/>
    </source>
</evidence>
<feature type="repeat" description="WD" evidence="3">
    <location>
        <begin position="1259"/>
        <end position="1291"/>
    </location>
</feature>
<evidence type="ECO:0000256" key="2">
    <source>
        <dbReference type="ARBA" id="ARBA00022737"/>
    </source>
</evidence>
<evidence type="ECO:0000313" key="6">
    <source>
        <dbReference type="EMBL" id="KAH8690887.1"/>
    </source>
</evidence>
<evidence type="ECO:0000313" key="7">
    <source>
        <dbReference type="Proteomes" id="UP001201262"/>
    </source>
</evidence>
<evidence type="ECO:0000259" key="5">
    <source>
        <dbReference type="PROSITE" id="PS50837"/>
    </source>
</evidence>
<feature type="compositionally biased region" description="Acidic residues" evidence="4">
    <location>
        <begin position="114"/>
        <end position="123"/>
    </location>
</feature>
<keyword evidence="7" id="KW-1185">Reference proteome</keyword>
<dbReference type="SUPFAM" id="SSF53167">
    <property type="entry name" value="Purine and uridine phosphorylases"/>
    <property type="match status" value="1"/>
</dbReference>
<comment type="caution">
    <text evidence="6">The sequence shown here is derived from an EMBL/GenBank/DDBJ whole genome shotgun (WGS) entry which is preliminary data.</text>
</comment>
<dbReference type="Pfam" id="PF00400">
    <property type="entry name" value="WD40"/>
    <property type="match status" value="11"/>
</dbReference>
<feature type="repeat" description="WD" evidence="3">
    <location>
        <begin position="960"/>
        <end position="1000"/>
    </location>
</feature>
<dbReference type="Gene3D" id="2.130.10.10">
    <property type="entry name" value="YVTN repeat-like/Quinoprotein amine dehydrogenase"/>
    <property type="match status" value="4"/>
</dbReference>
<dbReference type="InterPro" id="IPR056884">
    <property type="entry name" value="NPHP3-like_N"/>
</dbReference>
<dbReference type="SUPFAM" id="SSF50978">
    <property type="entry name" value="WD40 repeat-like"/>
    <property type="match status" value="1"/>
</dbReference>
<dbReference type="PANTHER" id="PTHR19848:SF8">
    <property type="entry name" value="F-BOX AND WD REPEAT DOMAIN CONTAINING 7"/>
    <property type="match status" value="1"/>
</dbReference>
<feature type="domain" description="NACHT" evidence="5">
    <location>
        <begin position="414"/>
        <end position="562"/>
    </location>
</feature>
<dbReference type="PANTHER" id="PTHR19848">
    <property type="entry name" value="WD40 REPEAT PROTEIN"/>
    <property type="match status" value="1"/>
</dbReference>